<keyword evidence="4" id="KW-0479">Metal-binding</keyword>
<dbReference type="EMBL" id="JAASQI010000004">
    <property type="protein sequence ID" value="NIJ58364.1"/>
    <property type="molecule type" value="Genomic_DNA"/>
</dbReference>
<keyword evidence="6" id="KW-0378">Hydrolase</keyword>
<feature type="signal peptide" evidence="13">
    <location>
        <begin position="1"/>
        <end position="21"/>
    </location>
</feature>
<dbReference type="CDD" id="cd14844">
    <property type="entry name" value="Zn-DD-carboxypeptidase_like"/>
    <property type="match status" value="1"/>
</dbReference>
<feature type="chain" id="PRO_5047308005" description="Murein endopeptidase K" evidence="13">
    <location>
        <begin position="22"/>
        <end position="635"/>
    </location>
</feature>
<evidence type="ECO:0000256" key="7">
    <source>
        <dbReference type="ARBA" id="ARBA00022833"/>
    </source>
</evidence>
<evidence type="ECO:0000256" key="5">
    <source>
        <dbReference type="ARBA" id="ARBA00022729"/>
    </source>
</evidence>
<feature type="compositionally biased region" description="Low complexity" evidence="12">
    <location>
        <begin position="267"/>
        <end position="278"/>
    </location>
</feature>
<dbReference type="Gene3D" id="3.30.1380.10">
    <property type="match status" value="1"/>
</dbReference>
<feature type="region of interest" description="Disordered" evidence="12">
    <location>
        <begin position="530"/>
        <end position="554"/>
    </location>
</feature>
<evidence type="ECO:0000256" key="13">
    <source>
        <dbReference type="SAM" id="SignalP"/>
    </source>
</evidence>
<keyword evidence="8" id="KW-0482">Metalloprotease</keyword>
<keyword evidence="7" id="KW-0862">Zinc</keyword>
<keyword evidence="15" id="KW-1185">Reference proteome</keyword>
<gene>
    <name evidence="14" type="ORF">FHS82_002206</name>
</gene>
<evidence type="ECO:0000313" key="15">
    <source>
        <dbReference type="Proteomes" id="UP001429580"/>
    </source>
</evidence>
<protein>
    <recommendedName>
        <fullName evidence="11">Murein endopeptidase K</fullName>
    </recommendedName>
</protein>
<evidence type="ECO:0000256" key="10">
    <source>
        <dbReference type="ARBA" id="ARBA00093448"/>
    </source>
</evidence>
<feature type="region of interest" description="Disordered" evidence="12">
    <location>
        <begin position="257"/>
        <end position="341"/>
    </location>
</feature>
<organism evidence="14 15">
    <name type="scientific">Pseudochelatococcus lubricantis</name>
    <dbReference type="NCBI Taxonomy" id="1538102"/>
    <lineage>
        <taxon>Bacteria</taxon>
        <taxon>Pseudomonadati</taxon>
        <taxon>Pseudomonadota</taxon>
        <taxon>Alphaproteobacteria</taxon>
        <taxon>Hyphomicrobiales</taxon>
        <taxon>Chelatococcaceae</taxon>
        <taxon>Pseudochelatococcus</taxon>
    </lineage>
</organism>
<dbReference type="InterPro" id="IPR009045">
    <property type="entry name" value="Zn_M74/Hedgehog-like"/>
</dbReference>
<proteinExistence type="inferred from homology"/>
<evidence type="ECO:0000256" key="3">
    <source>
        <dbReference type="ARBA" id="ARBA00022670"/>
    </source>
</evidence>
<evidence type="ECO:0000256" key="2">
    <source>
        <dbReference type="ARBA" id="ARBA00004776"/>
    </source>
</evidence>
<evidence type="ECO:0000256" key="4">
    <source>
        <dbReference type="ARBA" id="ARBA00022723"/>
    </source>
</evidence>
<evidence type="ECO:0000313" key="14">
    <source>
        <dbReference type="EMBL" id="NIJ58364.1"/>
    </source>
</evidence>
<evidence type="ECO:0000256" key="8">
    <source>
        <dbReference type="ARBA" id="ARBA00023049"/>
    </source>
</evidence>
<comment type="similarity">
    <text evidence="10">Belongs to the peptidase M15 family.</text>
</comment>
<dbReference type="Pfam" id="PF05951">
    <property type="entry name" value="Peptidase_M15_2"/>
    <property type="match status" value="1"/>
</dbReference>
<comment type="caution">
    <text evidence="14">The sequence shown here is derived from an EMBL/GenBank/DDBJ whole genome shotgun (WGS) entry which is preliminary data.</text>
</comment>
<dbReference type="InterPro" id="IPR010275">
    <property type="entry name" value="MepK"/>
</dbReference>
<evidence type="ECO:0000256" key="12">
    <source>
        <dbReference type="SAM" id="MobiDB-lite"/>
    </source>
</evidence>
<evidence type="ECO:0000256" key="11">
    <source>
        <dbReference type="ARBA" id="ARBA00093666"/>
    </source>
</evidence>
<keyword evidence="3" id="KW-0645">Protease</keyword>
<feature type="compositionally biased region" description="Pro residues" evidence="12">
    <location>
        <begin position="310"/>
        <end position="341"/>
    </location>
</feature>
<keyword evidence="9" id="KW-0961">Cell wall biogenesis/degradation</keyword>
<keyword evidence="5 13" id="KW-0732">Signal</keyword>
<evidence type="ECO:0000256" key="9">
    <source>
        <dbReference type="ARBA" id="ARBA00023316"/>
    </source>
</evidence>
<evidence type="ECO:0000256" key="6">
    <source>
        <dbReference type="ARBA" id="ARBA00022801"/>
    </source>
</evidence>
<sequence>MLKWACYGALGVVTVAVTLVAGTEGLQNAVANGDTRTLSLYHTHTRESLTVTFRRNGRYERGELQKLNWFLRDWRNDETTSMDPKLFDIVWAAQREAGSNGAVRVLSAYRSPKTNAMLRRRSSAVAKNSQHMQGRALDFQLPDADMARVRTIGMRLQRGGVGYYPNVPFVHLDSGSVRSWPRMPRSQLARLFPDGKTVHLPADGRPFEGYEAARQMIVSRGDLVPGMSAADITAAAEQPQRRRSLWAMLFGGADEEEDAQVADTSSRRQVVASASRSQPAAYDDDGDARSFFVSSQARNTAPAPARQAPAPQPPAPPPAVTPVRQPAPPPPPAPAPAPPPPALAPIPPAPVPSLPSTPLVIARNVPITPIAPAAREVPVASFDGPLPVARPVAAPEAPAIEVPAPGIAAPAAATSALATLPLPPRRPDAGAAEPAMVVAGLPLAFVPQPPVRPGELVPEQAAAAGGDTGKSALAAIAAASAGGRDPAGVDTSIQTAALAYAAPALVRHPLPPARPVATSALAVAAAPVPAPAPAPARVTPSLPPKAAPTGASDERSALRQLFAMAVTDTAPSPRAKVSTARVTAAKPAARAPAPVQAAPPAVVVQMGFSKDASELSTNSFTGPAVRPLPVARFNQ</sequence>
<comment type="cofactor">
    <cofactor evidence="1">
        <name>Zn(2+)</name>
        <dbReference type="ChEBI" id="CHEBI:29105"/>
    </cofactor>
</comment>
<feature type="compositionally biased region" description="Low complexity" evidence="12">
    <location>
        <begin position="300"/>
        <end position="309"/>
    </location>
</feature>
<reference evidence="14 15" key="1">
    <citation type="submission" date="2020-03" db="EMBL/GenBank/DDBJ databases">
        <title>Genomic Encyclopedia of Type Strains, Phase IV (KMG-IV): sequencing the most valuable type-strain genomes for metagenomic binning, comparative biology and taxonomic classification.</title>
        <authorList>
            <person name="Goeker M."/>
        </authorList>
    </citation>
    <scope>NUCLEOTIDE SEQUENCE [LARGE SCALE GENOMIC DNA]</scope>
    <source>
        <strain evidence="14 15">DSM 103870</strain>
    </source>
</reference>
<dbReference type="Proteomes" id="UP001429580">
    <property type="component" value="Unassembled WGS sequence"/>
</dbReference>
<dbReference type="PANTHER" id="PTHR37425:SF1">
    <property type="entry name" value="OUTER MEMBRANE PROTEIN"/>
    <property type="match status" value="1"/>
</dbReference>
<name>A0ABX0V1C1_9HYPH</name>
<dbReference type="RefSeq" id="WP_166952381.1">
    <property type="nucleotide sequence ID" value="NZ_JAASQI010000004.1"/>
</dbReference>
<evidence type="ECO:0000256" key="1">
    <source>
        <dbReference type="ARBA" id="ARBA00001947"/>
    </source>
</evidence>
<accession>A0ABX0V1C1</accession>
<dbReference type="PANTHER" id="PTHR37425">
    <property type="match status" value="1"/>
</dbReference>
<comment type="pathway">
    <text evidence="2">Cell wall biogenesis; cell wall polysaccharide biosynthesis.</text>
</comment>
<dbReference type="SUPFAM" id="SSF55166">
    <property type="entry name" value="Hedgehog/DD-peptidase"/>
    <property type="match status" value="1"/>
</dbReference>